<evidence type="ECO:0000313" key="2">
    <source>
        <dbReference type="Proteomes" id="UP000009309"/>
    </source>
</evidence>
<sequence>MAGATLIGFKPYCEQITYGLLKGFSLKLTDGTAYRFALARPGAALKQQQVKRGNTP</sequence>
<proteinExistence type="predicted"/>
<dbReference type="STRING" id="1185876.BN8_05914"/>
<keyword evidence="2" id="KW-1185">Reference proteome</keyword>
<organism evidence="1 2">
    <name type="scientific">Fibrisoma limi BUZ 3</name>
    <dbReference type="NCBI Taxonomy" id="1185876"/>
    <lineage>
        <taxon>Bacteria</taxon>
        <taxon>Pseudomonadati</taxon>
        <taxon>Bacteroidota</taxon>
        <taxon>Cytophagia</taxon>
        <taxon>Cytophagales</taxon>
        <taxon>Spirosomataceae</taxon>
        <taxon>Fibrisoma</taxon>
    </lineage>
</organism>
<dbReference type="AlphaFoldDB" id="I2GRN1"/>
<comment type="caution">
    <text evidence="1">The sequence shown here is derived from an EMBL/GenBank/DDBJ whole genome shotgun (WGS) entry which is preliminary data.</text>
</comment>
<evidence type="ECO:0000313" key="1">
    <source>
        <dbReference type="EMBL" id="CCH56559.1"/>
    </source>
</evidence>
<name>I2GRN1_9BACT</name>
<dbReference type="Proteomes" id="UP000009309">
    <property type="component" value="Unassembled WGS sequence"/>
</dbReference>
<accession>I2GRN1</accession>
<dbReference type="EMBL" id="CAIT01000009">
    <property type="protein sequence ID" value="CCH56559.1"/>
    <property type="molecule type" value="Genomic_DNA"/>
</dbReference>
<protein>
    <submittedName>
        <fullName evidence="1">Uncharacterized protein</fullName>
    </submittedName>
</protein>
<reference evidence="1 2" key="1">
    <citation type="journal article" date="2012" name="J. Bacteriol.">
        <title>Genome Sequence of the Filamentous Bacterium Fibrisoma limi BUZ 3T.</title>
        <authorList>
            <person name="Filippini M."/>
            <person name="Qi W."/>
            <person name="Jaenicke S."/>
            <person name="Goesmann A."/>
            <person name="Smits T.H."/>
            <person name="Bagheri H.C."/>
        </authorList>
    </citation>
    <scope>NUCLEOTIDE SEQUENCE [LARGE SCALE GENOMIC DNA]</scope>
    <source>
        <strain evidence="2">BUZ 3T</strain>
    </source>
</reference>
<gene>
    <name evidence="1" type="ORF">BN8_05914</name>
</gene>